<keyword evidence="3" id="KW-1185">Reference proteome</keyword>
<dbReference type="Pfam" id="PF13399">
    <property type="entry name" value="LytR_C"/>
    <property type="match status" value="1"/>
</dbReference>
<dbReference type="Gene3D" id="3.30.70.2390">
    <property type="match status" value="1"/>
</dbReference>
<accession>W6K279</accession>
<feature type="domain" description="LytR/CpsA/Psr regulator C-terminal" evidence="1">
    <location>
        <begin position="69"/>
        <end position="155"/>
    </location>
</feature>
<protein>
    <recommendedName>
        <fullName evidence="1">LytR/CpsA/Psr regulator C-terminal domain-containing protein</fullName>
    </recommendedName>
</protein>
<dbReference type="InterPro" id="IPR027381">
    <property type="entry name" value="LytR/CpsA/Psr_C"/>
</dbReference>
<comment type="caution">
    <text evidence="2">The sequence shown here is derived from an EMBL/GenBank/DDBJ whole genome shotgun (WGS) entry which is preliminary data.</text>
</comment>
<reference evidence="2 3" key="1">
    <citation type="journal article" date="2013" name="ISME J.">
        <title>A metabolic model for members of the genus Tetrasphaera involved in enhanced biological phosphorus removal.</title>
        <authorList>
            <person name="Kristiansen R."/>
            <person name="Nguyen H.T.T."/>
            <person name="Saunders A.M."/>
            <person name="Nielsen J.L."/>
            <person name="Wimmer R."/>
            <person name="Le V.Q."/>
            <person name="McIlroy S.J."/>
            <person name="Petrovski S."/>
            <person name="Seviour R.J."/>
            <person name="Calteau A."/>
            <person name="Nielsen K.L."/>
            <person name="Nielsen P.H."/>
        </authorList>
    </citation>
    <scope>NUCLEOTIDE SEQUENCE [LARGE SCALE GENOMIC DNA]</scope>
    <source>
        <strain evidence="2 3">Ben110</strain>
    </source>
</reference>
<organism evidence="2 3">
    <name type="scientific">Nostocoides australiense Ben110</name>
    <dbReference type="NCBI Taxonomy" id="1193182"/>
    <lineage>
        <taxon>Bacteria</taxon>
        <taxon>Bacillati</taxon>
        <taxon>Actinomycetota</taxon>
        <taxon>Actinomycetes</taxon>
        <taxon>Micrococcales</taxon>
        <taxon>Intrasporangiaceae</taxon>
        <taxon>Nostocoides</taxon>
    </lineage>
</organism>
<dbReference type="RefSeq" id="WP_048695514.1">
    <property type="nucleotide sequence ID" value="NZ_HG764815.1"/>
</dbReference>
<proteinExistence type="predicted"/>
<evidence type="ECO:0000313" key="2">
    <source>
        <dbReference type="EMBL" id="CCH75221.1"/>
    </source>
</evidence>
<dbReference type="AlphaFoldDB" id="W6K279"/>
<evidence type="ECO:0000259" key="1">
    <source>
        <dbReference type="Pfam" id="PF13399"/>
    </source>
</evidence>
<sequence>MAAQLTAGTPRRVRQIRAAVVLLLALAFLGGAFYKAYSYIQEDTSPESAKASDCMTGTAQKPIAKVSDAKVNVYNATSTPGLAAKVAGQLRERGYSVVEIDNDPLKKKVKGTGEIRYGTPGVPFARAVRLALNDAKFVNDKRTDSTIDLVIGDKFTELSPPPTCSSATAG</sequence>
<name>W6K279_9MICO</name>
<dbReference type="Proteomes" id="UP000035763">
    <property type="component" value="Unassembled WGS sequence"/>
</dbReference>
<evidence type="ECO:0000313" key="3">
    <source>
        <dbReference type="Proteomes" id="UP000035763"/>
    </source>
</evidence>
<dbReference type="STRING" id="1193182.BN11_570009"/>
<gene>
    <name evidence="2" type="ORF">BN11_570009</name>
</gene>
<dbReference type="OrthoDB" id="4864198at2"/>
<dbReference type="EMBL" id="CAJA01000482">
    <property type="protein sequence ID" value="CCH75221.1"/>
    <property type="molecule type" value="Genomic_DNA"/>
</dbReference>